<sequence>MLLIDKILHHETDLEIKKHDTDAAGYTDQVFGLSHIFGFRFAPGI</sequence>
<organism evidence="2 3">
    <name type="scientific">Thermoactinomyces daqus</name>
    <dbReference type="NCBI Taxonomy" id="1329516"/>
    <lineage>
        <taxon>Bacteria</taxon>
        <taxon>Bacillati</taxon>
        <taxon>Bacillota</taxon>
        <taxon>Bacilli</taxon>
        <taxon>Bacillales</taxon>
        <taxon>Thermoactinomycetaceae</taxon>
        <taxon>Thermoactinomyces</taxon>
    </lineage>
</organism>
<proteinExistence type="predicted"/>
<accession>A0A7W2AK99</accession>
<dbReference type="RefSeq" id="WP_081944042.1">
    <property type="nucleotide sequence ID" value="NZ_JACEIP010000051.1"/>
</dbReference>
<dbReference type="OrthoDB" id="3538665at2"/>
<reference evidence="2 3" key="1">
    <citation type="submission" date="2020-07" db="EMBL/GenBank/DDBJ databases">
        <authorList>
            <person name="Feng H."/>
        </authorList>
    </citation>
    <scope>NUCLEOTIDE SEQUENCE [LARGE SCALE GENOMIC DNA]</scope>
    <source>
        <strain evidence="3">s-11</strain>
    </source>
</reference>
<evidence type="ECO:0000313" key="2">
    <source>
        <dbReference type="EMBL" id="MBA4544619.1"/>
    </source>
</evidence>
<dbReference type="AlphaFoldDB" id="A0A7W2AK99"/>
<dbReference type="GO" id="GO:0004803">
    <property type="term" value="F:transposase activity"/>
    <property type="evidence" value="ECO:0007669"/>
    <property type="project" value="InterPro"/>
</dbReference>
<dbReference type="EMBL" id="JACEIP010000051">
    <property type="protein sequence ID" value="MBA4544619.1"/>
    <property type="molecule type" value="Genomic_DNA"/>
</dbReference>
<evidence type="ECO:0000259" key="1">
    <source>
        <dbReference type="Pfam" id="PF01526"/>
    </source>
</evidence>
<comment type="caution">
    <text evidence="2">The sequence shown here is derived from an EMBL/GenBank/DDBJ whole genome shotgun (WGS) entry which is preliminary data.</text>
</comment>
<name>A0A7W2AK99_9BACL</name>
<dbReference type="Pfam" id="PF01526">
    <property type="entry name" value="DDE_Tnp_Tn3"/>
    <property type="match status" value="1"/>
</dbReference>
<dbReference type="GO" id="GO:0006313">
    <property type="term" value="P:DNA transposition"/>
    <property type="evidence" value="ECO:0007669"/>
    <property type="project" value="InterPro"/>
</dbReference>
<dbReference type="Proteomes" id="UP000530514">
    <property type="component" value="Unassembled WGS sequence"/>
</dbReference>
<dbReference type="InterPro" id="IPR002513">
    <property type="entry name" value="Tn3_Tnp_DDE_dom"/>
</dbReference>
<feature type="domain" description="Tn3 transposase DDE" evidence="1">
    <location>
        <begin position="3"/>
        <end position="44"/>
    </location>
</feature>
<evidence type="ECO:0000313" key="3">
    <source>
        <dbReference type="Proteomes" id="UP000530514"/>
    </source>
</evidence>
<keyword evidence="3" id="KW-1185">Reference proteome</keyword>
<gene>
    <name evidence="2" type="ORF">H1164_17465</name>
</gene>
<protein>
    <submittedName>
        <fullName evidence="2">Tn3 family transposase</fullName>
    </submittedName>
</protein>